<dbReference type="PANTHER" id="PTHR10408:SF7">
    <property type="entry name" value="DIACYLGLYCEROL O-ACYLTRANSFERASE 1"/>
    <property type="match status" value="1"/>
</dbReference>
<comment type="catalytic activity">
    <reaction evidence="21">
        <text>2,3-di-(9Z)-octadecenoyl-sn-glycerol + (9Z)-octadecenoyl-CoA = 1,2,3-tri-(9Z-octadecenoyl)-glycerol + CoA</text>
        <dbReference type="Rhea" id="RHEA:38439"/>
        <dbReference type="ChEBI" id="CHEBI:53753"/>
        <dbReference type="ChEBI" id="CHEBI:57287"/>
        <dbReference type="ChEBI" id="CHEBI:57387"/>
        <dbReference type="ChEBI" id="CHEBI:75824"/>
    </reaction>
    <physiologicalReaction direction="left-to-right" evidence="21">
        <dbReference type="Rhea" id="RHEA:38440"/>
    </physiologicalReaction>
</comment>
<dbReference type="Pfam" id="PF03062">
    <property type="entry name" value="MBOAT"/>
    <property type="match status" value="1"/>
</dbReference>
<keyword evidence="14 32" id="KW-1133">Transmembrane helix</keyword>
<dbReference type="GO" id="GO:0004144">
    <property type="term" value="F:diacylglycerol O-acyltransferase activity"/>
    <property type="evidence" value="ECO:0007669"/>
    <property type="project" value="UniProtKB-EC"/>
</dbReference>
<name>A0A3S1BD35_ELYCH</name>
<accession>A0A3S1BD35</accession>
<organism evidence="33 34">
    <name type="scientific">Elysia chlorotica</name>
    <name type="common">Eastern emerald elysia</name>
    <name type="synonym">Sea slug</name>
    <dbReference type="NCBI Taxonomy" id="188477"/>
    <lineage>
        <taxon>Eukaryota</taxon>
        <taxon>Metazoa</taxon>
        <taxon>Spiralia</taxon>
        <taxon>Lophotrochozoa</taxon>
        <taxon>Mollusca</taxon>
        <taxon>Gastropoda</taxon>
        <taxon>Heterobranchia</taxon>
        <taxon>Euthyneura</taxon>
        <taxon>Panpulmonata</taxon>
        <taxon>Sacoglossa</taxon>
        <taxon>Placobranchoidea</taxon>
        <taxon>Plakobranchidae</taxon>
        <taxon>Elysia</taxon>
    </lineage>
</organism>
<evidence type="ECO:0000256" key="19">
    <source>
        <dbReference type="ARBA" id="ARBA00047609"/>
    </source>
</evidence>
<comment type="catalytic activity">
    <reaction evidence="27">
        <text>1-(9Z-octadecenoyl)-glycerol + (9Z)-octadecenoyl-CoA = 1,2-di-(9Z-octadecenoyl)-glycerol + CoA</text>
        <dbReference type="Rhea" id="RHEA:37915"/>
        <dbReference type="ChEBI" id="CHEBI:52323"/>
        <dbReference type="ChEBI" id="CHEBI:57287"/>
        <dbReference type="ChEBI" id="CHEBI:57387"/>
        <dbReference type="ChEBI" id="CHEBI:75342"/>
    </reaction>
    <physiologicalReaction direction="left-to-right" evidence="27">
        <dbReference type="Rhea" id="RHEA:37916"/>
    </physiologicalReaction>
</comment>
<comment type="catalytic activity">
    <reaction evidence="25">
        <text>1,2-di-(9Z-octadecenoyl)-glycerol + (9Z)-octadecenoate + H(+) = 1,2,3-tri-(9Z-octadecenoyl)-glycerol + H2O</text>
        <dbReference type="Rhea" id="RHEA:38379"/>
        <dbReference type="ChEBI" id="CHEBI:15377"/>
        <dbReference type="ChEBI" id="CHEBI:15378"/>
        <dbReference type="ChEBI" id="CHEBI:30823"/>
        <dbReference type="ChEBI" id="CHEBI:52323"/>
        <dbReference type="ChEBI" id="CHEBI:53753"/>
    </reaction>
    <physiologicalReaction direction="left-to-right" evidence="25">
        <dbReference type="Rhea" id="RHEA:38380"/>
    </physiologicalReaction>
</comment>
<dbReference type="UniPathway" id="UPA00230"/>
<dbReference type="PIRSF" id="PIRSF500231">
    <property type="entry name" value="Oat_dag"/>
    <property type="match status" value="1"/>
</dbReference>
<comment type="catalytic activity">
    <reaction evidence="20">
        <text>1-O-(9Z-octadecenyl)-glycerol + (9Z)-octadecenoyl-CoA = 1-O-(9Z-octadecyl)-3-(9Z-octadecenoyl)-glycerol + CoA</text>
        <dbReference type="Rhea" id="RHEA:55340"/>
        <dbReference type="ChEBI" id="CHEBI:34116"/>
        <dbReference type="ChEBI" id="CHEBI:57287"/>
        <dbReference type="ChEBI" id="CHEBI:57387"/>
        <dbReference type="ChEBI" id="CHEBI:197429"/>
    </reaction>
    <physiologicalReaction direction="left-to-right" evidence="20">
        <dbReference type="Rhea" id="RHEA:55341"/>
    </physiologicalReaction>
</comment>
<comment type="pathway">
    <text evidence="9">Lipid metabolism; glycerolipid metabolism.</text>
</comment>
<gene>
    <name evidence="33" type="ORF">EGW08_011068</name>
</gene>
<dbReference type="InterPro" id="IPR004299">
    <property type="entry name" value="MBOAT_fam"/>
</dbReference>
<feature type="transmembrane region" description="Helical" evidence="32">
    <location>
        <begin position="307"/>
        <end position="328"/>
    </location>
</feature>
<feature type="active site" evidence="30">
    <location>
        <position position="571"/>
    </location>
</feature>
<keyword evidence="34" id="KW-1185">Reference proteome</keyword>
<dbReference type="GO" id="GO:0005789">
    <property type="term" value="C:endoplasmic reticulum membrane"/>
    <property type="evidence" value="ECO:0007669"/>
    <property type="project" value="UniProtKB-SubCell"/>
</dbReference>
<evidence type="ECO:0000256" key="4">
    <source>
        <dbReference type="ARBA" id="ARBA00001118"/>
    </source>
</evidence>
<evidence type="ECO:0000256" key="28">
    <source>
        <dbReference type="ARBA" id="ARBA00049549"/>
    </source>
</evidence>
<dbReference type="EMBL" id="RQTK01000352">
    <property type="protein sequence ID" value="RUS81160.1"/>
    <property type="molecule type" value="Genomic_DNA"/>
</dbReference>
<dbReference type="PANTHER" id="PTHR10408">
    <property type="entry name" value="STEROL O-ACYLTRANSFERASE"/>
    <property type="match status" value="1"/>
</dbReference>
<keyword evidence="11 29" id="KW-0808">Transferase</keyword>
<comment type="catalytic activity">
    <reaction evidence="24">
        <text>an acyl-CoA + a 1,2-diacyl-sn-glycerol = a triacyl-sn-glycerol + CoA</text>
        <dbReference type="Rhea" id="RHEA:10868"/>
        <dbReference type="ChEBI" id="CHEBI:17815"/>
        <dbReference type="ChEBI" id="CHEBI:57287"/>
        <dbReference type="ChEBI" id="CHEBI:58342"/>
        <dbReference type="ChEBI" id="CHEBI:64615"/>
        <dbReference type="EC" id="2.3.1.20"/>
    </reaction>
    <physiologicalReaction direction="left-to-right" evidence="24">
        <dbReference type="Rhea" id="RHEA:10869"/>
    </physiologicalReaction>
</comment>
<feature type="transmembrane region" description="Helical" evidence="32">
    <location>
        <begin position="228"/>
        <end position="247"/>
    </location>
</feature>
<comment type="catalytic activity">
    <reaction evidence="23">
        <text>1-octadecanoyl-2-(5Z,8Z,11Z,14Z-eicosatetraenoyl)-sn-glycerol + (9Z)-octadecenoyl-CoA = 1-octadecanoyl-2-(5Z,8Z,11Z,14Z)-eicosatetraenoyl-3-(9Z)-octadecenoyl-sn-glycerol + CoA</text>
        <dbReference type="Rhea" id="RHEA:38307"/>
        <dbReference type="ChEBI" id="CHEBI:57287"/>
        <dbReference type="ChEBI" id="CHEBI:57387"/>
        <dbReference type="ChEBI" id="CHEBI:75728"/>
        <dbReference type="ChEBI" id="CHEBI:75729"/>
    </reaction>
    <physiologicalReaction direction="left-to-right" evidence="23">
        <dbReference type="Rhea" id="RHEA:38308"/>
    </physiologicalReaction>
</comment>
<comment type="catalytic activity">
    <reaction evidence="4">
        <text>hexadecane-1,2-diol + 2 hexadecanoyl-CoA = 1,2-O,O-dihexadecanoyl-1,2-hexadecanediol + 2 CoA</text>
        <dbReference type="Rhea" id="RHEA:38211"/>
        <dbReference type="ChEBI" id="CHEBI:57287"/>
        <dbReference type="ChEBI" id="CHEBI:57379"/>
        <dbReference type="ChEBI" id="CHEBI:75586"/>
        <dbReference type="ChEBI" id="CHEBI:75608"/>
    </reaction>
    <physiologicalReaction direction="left-to-right" evidence="4">
        <dbReference type="Rhea" id="RHEA:38212"/>
    </physiologicalReaction>
</comment>
<evidence type="ECO:0000256" key="27">
    <source>
        <dbReference type="ARBA" id="ARBA00049168"/>
    </source>
</evidence>
<feature type="transmembrane region" description="Helical" evidence="32">
    <location>
        <begin position="582"/>
        <end position="599"/>
    </location>
</feature>
<evidence type="ECO:0000256" key="24">
    <source>
        <dbReference type="ARBA" id="ARBA00048634"/>
    </source>
</evidence>
<feature type="region of interest" description="Disordered" evidence="31">
    <location>
        <begin position="116"/>
        <end position="140"/>
    </location>
</feature>
<comment type="catalytic activity">
    <reaction evidence="18">
        <text>1,2-di-(9Z-octadecenoyl)-sn-glycerol + (9Z)-octadecenoyl-CoA = 1,2,3-tri-(9Z-octadecenoyl)-glycerol + CoA</text>
        <dbReference type="Rhea" id="RHEA:38219"/>
        <dbReference type="ChEBI" id="CHEBI:52333"/>
        <dbReference type="ChEBI" id="CHEBI:53753"/>
        <dbReference type="ChEBI" id="CHEBI:57287"/>
        <dbReference type="ChEBI" id="CHEBI:57387"/>
    </reaction>
    <physiologicalReaction direction="left-to-right" evidence="18">
        <dbReference type="Rhea" id="RHEA:38220"/>
    </physiologicalReaction>
</comment>
<comment type="catalytic activity">
    <reaction evidence="5">
        <text>2-(9Z-octadecenoyl)-glycerol + hexadecanoyl-CoA = 1-hexadecanoyl-2-(9Z-octadecenoyl)-sn-glycerol + CoA</text>
        <dbReference type="Rhea" id="RHEA:38071"/>
        <dbReference type="ChEBI" id="CHEBI:57287"/>
        <dbReference type="ChEBI" id="CHEBI:57379"/>
        <dbReference type="ChEBI" id="CHEBI:73990"/>
        <dbReference type="ChEBI" id="CHEBI:75466"/>
    </reaction>
    <physiologicalReaction direction="left-to-right" evidence="5">
        <dbReference type="Rhea" id="RHEA:38072"/>
    </physiologicalReaction>
</comment>
<evidence type="ECO:0000256" key="12">
    <source>
        <dbReference type="ARBA" id="ARBA00022692"/>
    </source>
</evidence>
<comment type="catalytic activity">
    <reaction evidence="2">
        <text>all-trans-retinol + an acyl-CoA = an all-trans-retinyl ester + CoA</text>
        <dbReference type="Rhea" id="RHEA:11488"/>
        <dbReference type="ChEBI" id="CHEBI:17336"/>
        <dbReference type="ChEBI" id="CHEBI:57287"/>
        <dbReference type="ChEBI" id="CHEBI:58342"/>
        <dbReference type="ChEBI" id="CHEBI:63410"/>
        <dbReference type="EC" id="2.3.1.76"/>
    </reaction>
    <physiologicalReaction direction="left-to-right" evidence="2">
        <dbReference type="Rhea" id="RHEA:11489"/>
    </physiologicalReaction>
</comment>
<evidence type="ECO:0000256" key="14">
    <source>
        <dbReference type="ARBA" id="ARBA00022989"/>
    </source>
</evidence>
<evidence type="ECO:0000313" key="34">
    <source>
        <dbReference type="Proteomes" id="UP000271974"/>
    </source>
</evidence>
<comment type="catalytic activity">
    <reaction evidence="7">
        <text>all-trans-retinol + hexadecanoyl-CoA = all-trans-retinyl hexadecanoate + CoA</text>
        <dbReference type="Rhea" id="RHEA:38175"/>
        <dbReference type="ChEBI" id="CHEBI:17336"/>
        <dbReference type="ChEBI" id="CHEBI:17616"/>
        <dbReference type="ChEBI" id="CHEBI:57287"/>
        <dbReference type="ChEBI" id="CHEBI:57379"/>
    </reaction>
    <physiologicalReaction direction="left-to-right" evidence="7">
        <dbReference type="Rhea" id="RHEA:38176"/>
    </physiologicalReaction>
</comment>
<dbReference type="GO" id="GO:0019432">
    <property type="term" value="P:triglyceride biosynthetic process"/>
    <property type="evidence" value="ECO:0007669"/>
    <property type="project" value="InterPro"/>
</dbReference>
<evidence type="ECO:0000256" key="17">
    <source>
        <dbReference type="ARBA" id="ARBA00023610"/>
    </source>
</evidence>
<dbReference type="STRING" id="188477.A0A3S1BD35"/>
<evidence type="ECO:0000256" key="11">
    <source>
        <dbReference type="ARBA" id="ARBA00022679"/>
    </source>
</evidence>
<evidence type="ECO:0000256" key="9">
    <source>
        <dbReference type="ARBA" id="ARBA00005175"/>
    </source>
</evidence>
<keyword evidence="15 29" id="KW-0472">Membrane</keyword>
<evidence type="ECO:0000256" key="7">
    <source>
        <dbReference type="ARBA" id="ARBA00001764"/>
    </source>
</evidence>
<comment type="catalytic activity">
    <reaction evidence="28">
        <text>1,3-di-(9Z-octadecenoyl)-glycerol + (9Z)-octadecenoyl-CoA = 1,2,3-tri-(9Z-octadecenoyl)-glycerol + CoA</text>
        <dbReference type="Rhea" id="RHEA:38435"/>
        <dbReference type="ChEBI" id="CHEBI:53753"/>
        <dbReference type="ChEBI" id="CHEBI:57287"/>
        <dbReference type="ChEBI" id="CHEBI:57387"/>
        <dbReference type="ChEBI" id="CHEBI:75735"/>
    </reaction>
    <physiologicalReaction direction="left-to-right" evidence="28">
        <dbReference type="Rhea" id="RHEA:38436"/>
    </physiologicalReaction>
</comment>
<feature type="transmembrane region" description="Helical" evidence="32">
    <location>
        <begin position="438"/>
        <end position="457"/>
    </location>
</feature>
<evidence type="ECO:0000256" key="15">
    <source>
        <dbReference type="ARBA" id="ARBA00023136"/>
    </source>
</evidence>
<comment type="similarity">
    <text evidence="10 29">Belongs to the membrane-bound acyltransferase family. Sterol o-acyltransferase subfamily.</text>
</comment>
<evidence type="ECO:0000256" key="31">
    <source>
        <dbReference type="SAM" id="MobiDB-lite"/>
    </source>
</evidence>
<evidence type="ECO:0000256" key="6">
    <source>
        <dbReference type="ARBA" id="ARBA00001349"/>
    </source>
</evidence>
<keyword evidence="13 29" id="KW-0256">Endoplasmic reticulum</keyword>
<dbReference type="PIRSF" id="PIRSF000439">
    <property type="entry name" value="Oat_ACAT_DAG_ARE"/>
    <property type="match status" value="1"/>
</dbReference>
<feature type="transmembrane region" description="Helical" evidence="32">
    <location>
        <begin position="488"/>
        <end position="506"/>
    </location>
</feature>
<dbReference type="OrthoDB" id="10039049at2759"/>
<feature type="transmembrane region" description="Helical" evidence="32">
    <location>
        <begin position="334"/>
        <end position="353"/>
    </location>
</feature>
<protein>
    <recommendedName>
        <fullName evidence="29">O-acyltransferase</fullName>
    </recommendedName>
</protein>
<evidence type="ECO:0000256" key="29">
    <source>
        <dbReference type="PIRNR" id="PIRNR000439"/>
    </source>
</evidence>
<evidence type="ECO:0000256" key="1">
    <source>
        <dbReference type="ARBA" id="ARBA00000174"/>
    </source>
</evidence>
<keyword evidence="12 32" id="KW-0812">Transmembrane</keyword>
<comment type="subunit">
    <text evidence="17">Homodimer or homotetramer; both forms have similar enzymatic activities.</text>
</comment>
<evidence type="ECO:0000256" key="16">
    <source>
        <dbReference type="ARBA" id="ARBA00023315"/>
    </source>
</evidence>
<comment type="catalytic activity">
    <reaction evidence="3">
        <text>13-cis-retinol + hexadecanoyl-CoA = 13-cis-retinyl hexadecanoate + CoA</text>
        <dbReference type="Rhea" id="RHEA:55296"/>
        <dbReference type="ChEBI" id="CHEBI:45479"/>
        <dbReference type="ChEBI" id="CHEBI:57287"/>
        <dbReference type="ChEBI" id="CHEBI:57379"/>
        <dbReference type="ChEBI" id="CHEBI:138722"/>
    </reaction>
    <physiologicalReaction direction="left-to-right" evidence="3">
        <dbReference type="Rhea" id="RHEA:55297"/>
    </physiologicalReaction>
</comment>
<evidence type="ECO:0000256" key="13">
    <source>
        <dbReference type="ARBA" id="ARBA00022824"/>
    </source>
</evidence>
<feature type="region of interest" description="Disordered" evidence="31">
    <location>
        <begin position="77"/>
        <end position="97"/>
    </location>
</feature>
<comment type="caution">
    <text evidence="33">The sequence shown here is derived from an EMBL/GenBank/DDBJ whole genome shotgun (WGS) entry which is preliminary data.</text>
</comment>
<comment type="catalytic activity">
    <reaction evidence="22">
        <text>2-(9Z-octadecenoyl)-glycerol + (9Z)-octadecenoyl-CoA = 1,2-di-(9Z-octadecenoyl)-sn-glycerol + CoA</text>
        <dbReference type="Rhea" id="RHEA:37911"/>
        <dbReference type="ChEBI" id="CHEBI:52333"/>
        <dbReference type="ChEBI" id="CHEBI:57287"/>
        <dbReference type="ChEBI" id="CHEBI:57387"/>
        <dbReference type="ChEBI" id="CHEBI:73990"/>
    </reaction>
    <physiologicalReaction direction="left-to-right" evidence="22">
        <dbReference type="Rhea" id="RHEA:37912"/>
    </physiologicalReaction>
</comment>
<feature type="transmembrane region" description="Helical" evidence="32">
    <location>
        <begin position="553"/>
        <end position="570"/>
    </location>
</feature>
<dbReference type="GO" id="GO:0050252">
    <property type="term" value="F:retinol O-fatty-acyltransferase activity"/>
    <property type="evidence" value="ECO:0007669"/>
    <property type="project" value="UniProtKB-EC"/>
</dbReference>
<evidence type="ECO:0000256" key="21">
    <source>
        <dbReference type="ARBA" id="ARBA00048096"/>
    </source>
</evidence>
<evidence type="ECO:0000256" key="2">
    <source>
        <dbReference type="ARBA" id="ARBA00000633"/>
    </source>
</evidence>
<dbReference type="AlphaFoldDB" id="A0A3S1BD35"/>
<comment type="catalytic activity">
    <reaction evidence="6">
        <text>1,2-di-(9Z-octadecenoyl)-sn-glycerol + hexadecanoyl-CoA = 1,2-di-(9Z)-octadecenoyl-3-hexadecanoyl-sn-glycerol + CoA</text>
        <dbReference type="Rhea" id="RHEA:38163"/>
        <dbReference type="ChEBI" id="CHEBI:52333"/>
        <dbReference type="ChEBI" id="CHEBI:57287"/>
        <dbReference type="ChEBI" id="CHEBI:57379"/>
        <dbReference type="ChEBI" id="CHEBI:75583"/>
    </reaction>
    <physiologicalReaction direction="left-to-right" evidence="6">
        <dbReference type="Rhea" id="RHEA:38164"/>
    </physiologicalReaction>
</comment>
<evidence type="ECO:0000256" key="20">
    <source>
        <dbReference type="ARBA" id="ARBA00047807"/>
    </source>
</evidence>
<feature type="compositionally biased region" description="Basic residues" evidence="31">
    <location>
        <begin position="34"/>
        <end position="43"/>
    </location>
</feature>
<keyword evidence="16 29" id="KW-0012">Acyltransferase</keyword>
<sequence>MSPRTSSMVGGASRVRPSGMSSGGKMKETYGVTVRKKSRSSGHRMREVYAQARDGDVHFLNQKQPVDLPYNLSVTNGHTHLSSSSRKDSTGSSDSNDSDCQFLCTEDRCIMDANSSREQSLNEVRRRNRKNAPGDRRPTLSAVTTTGKLCQFCRGEMQELPSSRGLVVGESKHDNTLYSTTRAFRRSLSDIMPKWLSEPEYMMHAKPRLSKDHIHRNTDSLFSTTSGFTNYYGLLNLALILLVLGNARLFLENIIKYGILINLSFLKIFLREPYNWPNLLLSLSIPIYPTIALLTEKALAKNYISDHVGFAVYCLNLGTLLLLPAGIVYYIHPFMVFSLGTLGLVTICFLKLASYGHTNYWCRESSRAPAKLRRSRSIGGGSPEGMKTSLKNITTPQTYPENINVKDMMYYIVAPTICYELNFPRSARIRLRFLIKRLLEVAFLNWLMIALIQQWIVPALNNARQPLAEMEVFKMLERLLKLSIPNHLIWLVFFYCFFHSALNVLAELTKFGDREFYSDWWNAEAVSDFWKDWNIPVHRFCIRHIYKPLLRKGVSKLAASTCVFLVSAFFHEYLVSVPLRMFKAWAFMGMLMQVPIAYITGKYIKGKWGNIVMWLSLILGQPVAILAYFHDYYITHSLPLHNATISSNGL</sequence>
<feature type="transmembrane region" description="Helical" evidence="32">
    <location>
        <begin position="611"/>
        <end position="630"/>
    </location>
</feature>
<evidence type="ECO:0000256" key="8">
    <source>
        <dbReference type="ARBA" id="ARBA00004477"/>
    </source>
</evidence>
<evidence type="ECO:0000256" key="5">
    <source>
        <dbReference type="ARBA" id="ARBA00001313"/>
    </source>
</evidence>
<reference evidence="33 34" key="1">
    <citation type="submission" date="2019-01" db="EMBL/GenBank/DDBJ databases">
        <title>A draft genome assembly of the solar-powered sea slug Elysia chlorotica.</title>
        <authorList>
            <person name="Cai H."/>
            <person name="Li Q."/>
            <person name="Fang X."/>
            <person name="Li J."/>
            <person name="Curtis N.E."/>
            <person name="Altenburger A."/>
            <person name="Shibata T."/>
            <person name="Feng M."/>
            <person name="Maeda T."/>
            <person name="Schwartz J.A."/>
            <person name="Shigenobu S."/>
            <person name="Lundholm N."/>
            <person name="Nishiyama T."/>
            <person name="Yang H."/>
            <person name="Hasebe M."/>
            <person name="Li S."/>
            <person name="Pierce S.K."/>
            <person name="Wang J."/>
        </authorList>
    </citation>
    <scope>NUCLEOTIDE SEQUENCE [LARGE SCALE GENOMIC DNA]</scope>
    <source>
        <strain evidence="33">EC2010</strain>
        <tissue evidence="33">Whole organism of an adult</tissue>
    </source>
</reference>
<evidence type="ECO:0000256" key="26">
    <source>
        <dbReference type="ARBA" id="ARBA00048907"/>
    </source>
</evidence>
<comment type="catalytic activity">
    <reaction evidence="26">
        <text>hexadecan-1-ol + hexadecanoyl-CoA = hexadecyl hexadecanoate + CoA</text>
        <dbReference type="Rhea" id="RHEA:38167"/>
        <dbReference type="ChEBI" id="CHEBI:16125"/>
        <dbReference type="ChEBI" id="CHEBI:57287"/>
        <dbReference type="ChEBI" id="CHEBI:57379"/>
        <dbReference type="ChEBI" id="CHEBI:75584"/>
    </reaction>
    <physiologicalReaction direction="left-to-right" evidence="26">
        <dbReference type="Rhea" id="RHEA:38168"/>
    </physiologicalReaction>
</comment>
<evidence type="ECO:0000256" key="10">
    <source>
        <dbReference type="ARBA" id="ARBA00009010"/>
    </source>
</evidence>
<dbReference type="InterPro" id="IPR027251">
    <property type="entry name" value="Diacylglycerol_acylTrfase1"/>
</dbReference>
<comment type="catalytic activity">
    <reaction evidence="19">
        <text>1-O-(9Z-octadecyl)-3-(9Z-octadecenoyl)-glycerol + (9Z)-octadecenoyl-CoA = 1-O-(9Z-octadecenyl)-2,3-di-(9Z-octadecenoyl)glycerol + CoA</text>
        <dbReference type="Rhea" id="RHEA:55344"/>
        <dbReference type="ChEBI" id="CHEBI:57287"/>
        <dbReference type="ChEBI" id="CHEBI:57387"/>
        <dbReference type="ChEBI" id="CHEBI:138735"/>
        <dbReference type="ChEBI" id="CHEBI:197429"/>
    </reaction>
    <physiologicalReaction direction="left-to-right" evidence="19">
        <dbReference type="Rhea" id="RHEA:55345"/>
    </physiologicalReaction>
</comment>
<evidence type="ECO:0000256" key="23">
    <source>
        <dbReference type="ARBA" id="ARBA00048614"/>
    </source>
</evidence>
<evidence type="ECO:0000256" key="18">
    <source>
        <dbReference type="ARBA" id="ARBA00047367"/>
    </source>
</evidence>
<evidence type="ECO:0000313" key="33">
    <source>
        <dbReference type="EMBL" id="RUS81160.1"/>
    </source>
</evidence>
<feature type="region of interest" description="Disordered" evidence="31">
    <location>
        <begin position="1"/>
        <end position="44"/>
    </location>
</feature>
<dbReference type="Proteomes" id="UP000271974">
    <property type="component" value="Unassembled WGS sequence"/>
</dbReference>
<evidence type="ECO:0000256" key="30">
    <source>
        <dbReference type="PIRSR" id="PIRSR000439-1"/>
    </source>
</evidence>
<comment type="catalytic activity">
    <reaction evidence="1">
        <text>hexadecane-1,2-diol + hexadecanoyl-CoA = 2-hydroxyhexadecyl hexadecanoate + CoA</text>
        <dbReference type="Rhea" id="RHEA:38171"/>
        <dbReference type="ChEBI" id="CHEBI:57287"/>
        <dbReference type="ChEBI" id="CHEBI:57379"/>
        <dbReference type="ChEBI" id="CHEBI:75586"/>
        <dbReference type="ChEBI" id="CHEBI:75587"/>
    </reaction>
    <physiologicalReaction direction="left-to-right" evidence="1">
        <dbReference type="Rhea" id="RHEA:38172"/>
    </physiologicalReaction>
</comment>
<evidence type="ECO:0000256" key="3">
    <source>
        <dbReference type="ARBA" id="ARBA00000895"/>
    </source>
</evidence>
<comment type="subcellular location">
    <subcellularLocation>
        <location evidence="8 29">Endoplasmic reticulum membrane</location>
        <topology evidence="8 29">Multi-pass membrane protein</topology>
    </subcellularLocation>
</comment>
<evidence type="ECO:0000256" key="25">
    <source>
        <dbReference type="ARBA" id="ARBA00048728"/>
    </source>
</evidence>
<dbReference type="InterPro" id="IPR014371">
    <property type="entry name" value="Oat_ACAT_DAG_ARE"/>
</dbReference>
<evidence type="ECO:0000256" key="32">
    <source>
        <dbReference type="SAM" id="Phobius"/>
    </source>
</evidence>
<evidence type="ECO:0000256" key="22">
    <source>
        <dbReference type="ARBA" id="ARBA00048135"/>
    </source>
</evidence>
<proteinExistence type="inferred from homology"/>